<evidence type="ECO:0000313" key="1">
    <source>
        <dbReference type="EMBL" id="KAJ9125951.1"/>
    </source>
</evidence>
<keyword evidence="2" id="KW-1185">Reference proteome</keyword>
<name>A0ACC2XSG8_9TREE</name>
<accession>A0ACC2XSG8</accession>
<proteinExistence type="predicted"/>
<sequence length="261" mass="27175">MKRSLPSSSANKRKRQDAFIEASPFDISAPRRVPTNPAVSDDSTALGLDPQRHDATPSSFVTAGSRSKNQGSKPKGIMAFSPMTRGIGGIGKGVPETPSKTARIPSPGLPIPTGFTLLRPPGLPSPTDTGSSVSTRGGLEEAAGGVAKGMPRARNAMTPLSSLTAQTRTTGSPSPVAGHSKTKNLHPLAQLDIFASLQPTGHDDVRSESSDRGLRTLPHSAVLSIAQAHRARSTSIEPEHVISMTTSLGHEMTRGKGKAAE</sequence>
<organism evidence="1 2">
    <name type="scientific">Naganishia onofrii</name>
    <dbReference type="NCBI Taxonomy" id="1851511"/>
    <lineage>
        <taxon>Eukaryota</taxon>
        <taxon>Fungi</taxon>
        <taxon>Dikarya</taxon>
        <taxon>Basidiomycota</taxon>
        <taxon>Agaricomycotina</taxon>
        <taxon>Tremellomycetes</taxon>
        <taxon>Filobasidiales</taxon>
        <taxon>Filobasidiaceae</taxon>
        <taxon>Naganishia</taxon>
    </lineage>
</organism>
<evidence type="ECO:0000313" key="2">
    <source>
        <dbReference type="Proteomes" id="UP001234202"/>
    </source>
</evidence>
<reference evidence="1" key="1">
    <citation type="submission" date="2023-04" db="EMBL/GenBank/DDBJ databases">
        <title>Draft Genome sequencing of Naganishia species isolated from polar environments using Oxford Nanopore Technology.</title>
        <authorList>
            <person name="Leo P."/>
            <person name="Venkateswaran K."/>
        </authorList>
    </citation>
    <scope>NUCLEOTIDE SEQUENCE</scope>
    <source>
        <strain evidence="1">DBVPG 5303</strain>
    </source>
</reference>
<comment type="caution">
    <text evidence="1">The sequence shown here is derived from an EMBL/GenBank/DDBJ whole genome shotgun (WGS) entry which is preliminary data.</text>
</comment>
<gene>
    <name evidence="1" type="ORF">QFC24_002736</name>
</gene>
<protein>
    <submittedName>
        <fullName evidence="1">Uncharacterized protein</fullName>
    </submittedName>
</protein>
<dbReference type="EMBL" id="JASBWV010000007">
    <property type="protein sequence ID" value="KAJ9125951.1"/>
    <property type="molecule type" value="Genomic_DNA"/>
</dbReference>
<dbReference type="Proteomes" id="UP001234202">
    <property type="component" value="Unassembled WGS sequence"/>
</dbReference>